<evidence type="ECO:0000256" key="5">
    <source>
        <dbReference type="ARBA" id="ARBA00023136"/>
    </source>
</evidence>
<evidence type="ECO:0000256" key="2">
    <source>
        <dbReference type="ARBA" id="ARBA00022475"/>
    </source>
</evidence>
<sequence>MNRVNKLLRQESIWIPVISIVIGIVIGAIVMLIGGYDPLLAYSSLIDKIFGSVYDIGETLRSIVPLILSGLAVAIAFRGGMFNIGVEGQIVMGSLGALMVGNMLELPPFIHGIVAILVGTLFGGIWGALVAIFKVKRGLNEVISCIMLNWIALYISHIAIKSYMAEAGTSRSQMIHESADIQIPWLSDLLSGARIHWGFFIVIFILIGYYYYMNRTKKGYEIRAVGYNRHAAEYAGMNVSKIAIRTFFISGALGGLIGTFEVLGVFKYMAITPNTSGIGFDGIAVALLGMNTAVGVTLSAALFGGLYYGAQGMSFGADVPPEVIKMVISIIIFFAAAPGAIRMFIKMFKRKSKREEG</sequence>
<name>A0A383R5A9_PAEAL</name>
<dbReference type="PANTHER" id="PTHR47089:SF1">
    <property type="entry name" value="GUANOSINE ABC TRANSPORTER PERMEASE PROTEIN NUPP"/>
    <property type="match status" value="1"/>
</dbReference>
<reference evidence="9" key="1">
    <citation type="submission" date="2018-08" db="EMBL/GenBank/DDBJ databases">
        <authorList>
            <person name="Chevrot R."/>
        </authorList>
    </citation>
    <scope>NUCLEOTIDE SEQUENCE [LARGE SCALE GENOMIC DNA]</scope>
</reference>
<evidence type="ECO:0000256" key="3">
    <source>
        <dbReference type="ARBA" id="ARBA00022692"/>
    </source>
</evidence>
<reference evidence="7 10" key="3">
    <citation type="submission" date="2022-05" db="EMBL/GenBank/DDBJ databases">
        <title>Genome Sequencing of Bee-Associated Microbes.</title>
        <authorList>
            <person name="Dunlap C."/>
        </authorList>
    </citation>
    <scope>NUCLEOTIDE SEQUENCE [LARGE SCALE GENOMIC DNA]</scope>
    <source>
        <strain evidence="7 10">NRRL NRS-750</strain>
    </source>
</reference>
<evidence type="ECO:0000313" key="9">
    <source>
        <dbReference type="Proteomes" id="UP000304148"/>
    </source>
</evidence>
<evidence type="ECO:0000256" key="4">
    <source>
        <dbReference type="ARBA" id="ARBA00022989"/>
    </source>
</evidence>
<keyword evidence="2" id="KW-1003">Cell membrane</keyword>
<comment type="subcellular location">
    <subcellularLocation>
        <location evidence="1">Cell membrane</location>
        <topology evidence="1">Multi-pass membrane protein</topology>
    </subcellularLocation>
</comment>
<dbReference type="Proteomes" id="UP000304148">
    <property type="component" value="Chromosome"/>
</dbReference>
<dbReference type="GO" id="GO:0005886">
    <property type="term" value="C:plasma membrane"/>
    <property type="evidence" value="ECO:0007669"/>
    <property type="project" value="UniProtKB-SubCell"/>
</dbReference>
<evidence type="ECO:0000313" key="8">
    <source>
        <dbReference type="EMBL" id="SYX81714.1"/>
    </source>
</evidence>
<reference evidence="8" key="2">
    <citation type="submission" date="2018-08" db="EMBL/GenBank/DDBJ databases">
        <authorList>
            <person name="Ferrada E.E."/>
            <person name="Latorre B.A."/>
        </authorList>
    </citation>
    <scope>NUCLEOTIDE SEQUENCE</scope>
    <source>
        <strain evidence="8">Paenibacillus B-LR1</strain>
    </source>
</reference>
<accession>A0A383R5A9</accession>
<feature type="transmembrane region" description="Helical" evidence="6">
    <location>
        <begin position="145"/>
        <end position="164"/>
    </location>
</feature>
<proteinExistence type="predicted"/>
<dbReference type="Pfam" id="PF02653">
    <property type="entry name" value="BPD_transp_2"/>
    <property type="match status" value="1"/>
</dbReference>
<dbReference type="EMBL" id="JAMDLY010000009">
    <property type="protein sequence ID" value="MCY9529383.1"/>
    <property type="molecule type" value="Genomic_DNA"/>
</dbReference>
<dbReference type="Proteomes" id="UP001527090">
    <property type="component" value="Unassembled WGS sequence"/>
</dbReference>
<dbReference type="GO" id="GO:0022857">
    <property type="term" value="F:transmembrane transporter activity"/>
    <property type="evidence" value="ECO:0007669"/>
    <property type="project" value="InterPro"/>
</dbReference>
<feature type="transmembrane region" description="Helical" evidence="6">
    <location>
        <begin position="56"/>
        <end position="77"/>
    </location>
</feature>
<evidence type="ECO:0000313" key="7">
    <source>
        <dbReference type="EMBL" id="MCY9529383.1"/>
    </source>
</evidence>
<keyword evidence="4 6" id="KW-1133">Transmembrane helix</keyword>
<gene>
    <name evidence="8" type="primary">nupP</name>
    <name evidence="7" type="ORF">M5X04_08565</name>
    <name evidence="8" type="ORF">PBLR_10133</name>
</gene>
<dbReference type="CDD" id="cd06580">
    <property type="entry name" value="TM_PBP1_transp_TpRbsC_like"/>
    <property type="match status" value="1"/>
</dbReference>
<dbReference type="AlphaFoldDB" id="A0A383R5A9"/>
<dbReference type="PANTHER" id="PTHR47089">
    <property type="entry name" value="ABC TRANSPORTER, PERMEASE PROTEIN"/>
    <property type="match status" value="1"/>
</dbReference>
<evidence type="ECO:0000313" key="10">
    <source>
        <dbReference type="Proteomes" id="UP001527090"/>
    </source>
</evidence>
<feature type="transmembrane region" description="Helical" evidence="6">
    <location>
        <begin position="12"/>
        <end position="36"/>
    </location>
</feature>
<keyword evidence="5 6" id="KW-0472">Membrane</keyword>
<feature type="transmembrane region" description="Helical" evidence="6">
    <location>
        <begin position="110"/>
        <end position="133"/>
    </location>
</feature>
<keyword evidence="10" id="KW-1185">Reference proteome</keyword>
<organism evidence="8 9">
    <name type="scientific">Paenibacillus alvei</name>
    <name type="common">Bacillus alvei</name>
    <dbReference type="NCBI Taxonomy" id="44250"/>
    <lineage>
        <taxon>Bacteria</taxon>
        <taxon>Bacillati</taxon>
        <taxon>Bacillota</taxon>
        <taxon>Bacilli</taxon>
        <taxon>Bacillales</taxon>
        <taxon>Paenibacillaceae</taxon>
        <taxon>Paenibacillus</taxon>
    </lineage>
</organism>
<dbReference type="InterPro" id="IPR001851">
    <property type="entry name" value="ABC_transp_permease"/>
</dbReference>
<evidence type="ECO:0000256" key="6">
    <source>
        <dbReference type="SAM" id="Phobius"/>
    </source>
</evidence>
<feature type="transmembrane region" description="Helical" evidence="6">
    <location>
        <begin position="278"/>
        <end position="303"/>
    </location>
</feature>
<keyword evidence="3 6" id="KW-0812">Transmembrane</keyword>
<protein>
    <submittedName>
        <fullName evidence="7">ABC transporter permease</fullName>
    </submittedName>
    <submittedName>
        <fullName evidence="8">Permease of ABC guanosine transporter</fullName>
    </submittedName>
</protein>
<evidence type="ECO:0000256" key="1">
    <source>
        <dbReference type="ARBA" id="ARBA00004651"/>
    </source>
</evidence>
<dbReference type="EMBL" id="LS992241">
    <property type="protein sequence ID" value="SYX81714.1"/>
    <property type="molecule type" value="Genomic_DNA"/>
</dbReference>
<dbReference type="RefSeq" id="WP_021255493.1">
    <property type="nucleotide sequence ID" value="NZ_JAMDLY010000009.1"/>
</dbReference>
<feature type="transmembrane region" description="Helical" evidence="6">
    <location>
        <begin position="323"/>
        <end position="345"/>
    </location>
</feature>
<feature type="transmembrane region" description="Helical" evidence="6">
    <location>
        <begin position="195"/>
        <end position="213"/>
    </location>
</feature>
<feature type="transmembrane region" description="Helical" evidence="6">
    <location>
        <begin position="84"/>
        <end position="104"/>
    </location>
</feature>